<reference evidence="1" key="1">
    <citation type="submission" date="2020-04" db="EMBL/GenBank/DDBJ databases">
        <authorList>
            <person name="Chiriac C."/>
            <person name="Salcher M."/>
            <person name="Ghai R."/>
            <person name="Kavagutti S V."/>
        </authorList>
    </citation>
    <scope>NUCLEOTIDE SEQUENCE</scope>
</reference>
<evidence type="ECO:0000313" key="2">
    <source>
        <dbReference type="EMBL" id="CAB4218143.1"/>
    </source>
</evidence>
<gene>
    <name evidence="2" type="ORF">UFOVP1603_15</name>
    <name evidence="1" type="ORF">UFOVP833_10</name>
</gene>
<sequence length="47" mass="5663">MVRRSDQFFGPLDKLKAIDMAMRYFGLYERDNTRRSQNLQLQIVLVK</sequence>
<organism evidence="1">
    <name type="scientific">uncultured Caudovirales phage</name>
    <dbReference type="NCBI Taxonomy" id="2100421"/>
    <lineage>
        <taxon>Viruses</taxon>
        <taxon>Duplodnaviria</taxon>
        <taxon>Heunggongvirae</taxon>
        <taxon>Uroviricota</taxon>
        <taxon>Caudoviricetes</taxon>
        <taxon>Peduoviridae</taxon>
        <taxon>Maltschvirus</taxon>
        <taxon>Maltschvirus maltsch</taxon>
    </lineage>
</organism>
<dbReference type="EMBL" id="LR797475">
    <property type="protein sequence ID" value="CAB4218143.1"/>
    <property type="molecule type" value="Genomic_DNA"/>
</dbReference>
<accession>A0A6J5P1G9</accession>
<evidence type="ECO:0000313" key="1">
    <source>
        <dbReference type="EMBL" id="CAB4164962.1"/>
    </source>
</evidence>
<name>A0A6J5P1G9_9CAUD</name>
<protein>
    <submittedName>
        <fullName evidence="1">Uncharacterized protein</fullName>
    </submittedName>
</protein>
<proteinExistence type="predicted"/>
<dbReference type="EMBL" id="LR796770">
    <property type="protein sequence ID" value="CAB4164962.1"/>
    <property type="molecule type" value="Genomic_DNA"/>
</dbReference>